<sequence>MKKYFLLPLLFFLLNSCTKEPIIPSAKEEMAKQIINENIHHANIAKREYMTLQKKRINE</sequence>
<protein>
    <submittedName>
        <fullName evidence="1">Uncharacterized protein</fullName>
    </submittedName>
</protein>
<proteinExistence type="predicted"/>
<accession>A0A6S6U8H0</accession>
<reference evidence="1" key="1">
    <citation type="submission" date="2020-01" db="EMBL/GenBank/DDBJ databases">
        <authorList>
            <person name="Meier V. D."/>
            <person name="Meier V D."/>
        </authorList>
    </citation>
    <scope>NUCLEOTIDE SEQUENCE</scope>
    <source>
        <strain evidence="1">HLG_WM_MAG_01</strain>
    </source>
</reference>
<gene>
    <name evidence="1" type="ORF">HELGO_WM9673</name>
</gene>
<organism evidence="1">
    <name type="scientific">uncultured Sulfurovum sp</name>
    <dbReference type="NCBI Taxonomy" id="269237"/>
    <lineage>
        <taxon>Bacteria</taxon>
        <taxon>Pseudomonadati</taxon>
        <taxon>Campylobacterota</taxon>
        <taxon>Epsilonproteobacteria</taxon>
        <taxon>Campylobacterales</taxon>
        <taxon>Sulfurovaceae</taxon>
        <taxon>Sulfurovum</taxon>
        <taxon>environmental samples</taxon>
    </lineage>
</organism>
<dbReference type="EMBL" id="CACVAS010000168">
    <property type="protein sequence ID" value="CAA6828069.1"/>
    <property type="molecule type" value="Genomic_DNA"/>
</dbReference>
<evidence type="ECO:0000313" key="1">
    <source>
        <dbReference type="EMBL" id="CAA6828069.1"/>
    </source>
</evidence>
<name>A0A6S6U8H0_9BACT</name>
<dbReference type="AlphaFoldDB" id="A0A6S6U8H0"/>